<evidence type="ECO:0000256" key="2">
    <source>
        <dbReference type="ARBA" id="ARBA00023136"/>
    </source>
</evidence>
<dbReference type="AlphaFoldDB" id="A0A937K1S9"/>
<dbReference type="InterPro" id="IPR006665">
    <property type="entry name" value="OmpA-like"/>
</dbReference>
<dbReference type="PRINTS" id="PR01023">
    <property type="entry name" value="NAFLGMOTY"/>
</dbReference>
<proteinExistence type="predicted"/>
<dbReference type="Pfam" id="PF07676">
    <property type="entry name" value="PD40"/>
    <property type="match status" value="2"/>
</dbReference>
<organism evidence="7 8">
    <name type="scientific">Fulvivirga sediminis</name>
    <dbReference type="NCBI Taxonomy" id="2803949"/>
    <lineage>
        <taxon>Bacteria</taxon>
        <taxon>Pseudomonadati</taxon>
        <taxon>Bacteroidota</taxon>
        <taxon>Cytophagia</taxon>
        <taxon>Cytophagales</taxon>
        <taxon>Fulvivirgaceae</taxon>
        <taxon>Fulvivirga</taxon>
    </lineage>
</organism>
<dbReference type="Gene3D" id="3.30.1330.60">
    <property type="entry name" value="OmpA-like domain"/>
    <property type="match status" value="1"/>
</dbReference>
<feature type="domain" description="OmpA-like" evidence="6">
    <location>
        <begin position="554"/>
        <end position="670"/>
    </location>
</feature>
<dbReference type="InterPro" id="IPR006664">
    <property type="entry name" value="OMP_bac"/>
</dbReference>
<dbReference type="Proteomes" id="UP000659388">
    <property type="component" value="Unassembled WGS sequence"/>
</dbReference>
<feature type="chain" id="PRO_5037206847" evidence="5">
    <location>
        <begin position="20"/>
        <end position="670"/>
    </location>
</feature>
<name>A0A937K1S9_9BACT</name>
<sequence length="670" mass="75234">MKKILLFILIVFISNVAYSQTVQWASSVIEFSSELTPIQYSAQQVLGKPNVLPSGGENPNAWTPERPNKKEFLKVGFERPIQIRQVAIAESYNPSTIYKVYAYDEEGGEHLINTFSPKTVPLKGRMLNLFVELTTYKVKAIKVEFDGAAVPEYYSIDAIAISDSDLPIIPEIALPEFINPEVEKERLSENVNSKYKEYKPLLSPDGKTLYFSRKHHPDNIGGTNDPEDIWYSELDENGEWKLAQNAGPSLNNSGPNFVSSVTPDGKSVLLVLGNQYLDNGKMAAGVSVSSNASGAWSKPASLVIEDDYNYSEKANFFLANNRKVLFMSVMRDDSYGARDLYVSFIKEDSTWTAPLNISDKVNTAGEEESPFLAADDVTLYFSSNGYSGFGGSDIFVTKRLDDTWTNWSEPENLGPSINSQYEDLFFNIPGNSDFAYYSQGVSEDDLDIFRVALPVFKKPDPVITVRGKLLNSKTKEPVGAKIVYERLSDGKEIGMHETNAETGNYEILLPAGELYGVRADAEGYLTQSENIDLREYDEGDPQEVDDKDIFLVPVEKESVITLKNVFFDWDKAIVKKESYSELDRLVKLMKEKPSLEVKISGHTDNTGDKKYNMSLSQRRATAIRDYLVQKGITEKRMNVEYFGETKPISDNDTAAGRSKNRRVEFQIMKD</sequence>
<feature type="signal peptide" evidence="5">
    <location>
        <begin position="1"/>
        <end position="19"/>
    </location>
</feature>
<gene>
    <name evidence="7" type="ORF">JL102_16850</name>
</gene>
<dbReference type="InterPro" id="IPR036737">
    <property type="entry name" value="OmpA-like_sf"/>
</dbReference>
<dbReference type="InterPro" id="IPR050330">
    <property type="entry name" value="Bact_OuterMem_StrucFunc"/>
</dbReference>
<dbReference type="EMBL" id="JAESIY010000009">
    <property type="protein sequence ID" value="MBL3657821.1"/>
    <property type="molecule type" value="Genomic_DNA"/>
</dbReference>
<evidence type="ECO:0000313" key="8">
    <source>
        <dbReference type="Proteomes" id="UP000659388"/>
    </source>
</evidence>
<accession>A0A937K1S9</accession>
<reference evidence="7" key="1">
    <citation type="submission" date="2021-01" db="EMBL/GenBank/DDBJ databases">
        <title>Fulvivirga kasyanovii gen. nov., sp nov., a novel member of the phylum Bacteroidetes isolated from seawater in a mussel farm.</title>
        <authorList>
            <person name="Zhao L.-H."/>
            <person name="Wang Z.-J."/>
        </authorList>
    </citation>
    <scope>NUCLEOTIDE SEQUENCE</scope>
    <source>
        <strain evidence="7">2943</strain>
    </source>
</reference>
<dbReference type="RefSeq" id="WP_202245606.1">
    <property type="nucleotide sequence ID" value="NZ_JAESIY010000009.1"/>
</dbReference>
<evidence type="ECO:0000256" key="5">
    <source>
        <dbReference type="SAM" id="SignalP"/>
    </source>
</evidence>
<evidence type="ECO:0000313" key="7">
    <source>
        <dbReference type="EMBL" id="MBL3657821.1"/>
    </source>
</evidence>
<dbReference type="PANTHER" id="PTHR30329:SF21">
    <property type="entry name" value="LIPOPROTEIN YIAD-RELATED"/>
    <property type="match status" value="1"/>
</dbReference>
<comment type="subcellular location">
    <subcellularLocation>
        <location evidence="1">Cell outer membrane</location>
    </subcellularLocation>
</comment>
<dbReference type="Pfam" id="PF00691">
    <property type="entry name" value="OmpA"/>
    <property type="match status" value="1"/>
</dbReference>
<dbReference type="Gene3D" id="2.60.40.1120">
    <property type="entry name" value="Carboxypeptidase-like, regulatory domain"/>
    <property type="match status" value="1"/>
</dbReference>
<evidence type="ECO:0000256" key="4">
    <source>
        <dbReference type="PROSITE-ProRule" id="PRU00473"/>
    </source>
</evidence>
<evidence type="ECO:0000256" key="3">
    <source>
        <dbReference type="ARBA" id="ARBA00023237"/>
    </source>
</evidence>
<dbReference type="GO" id="GO:0009279">
    <property type="term" value="C:cell outer membrane"/>
    <property type="evidence" value="ECO:0007669"/>
    <property type="project" value="UniProtKB-SubCell"/>
</dbReference>
<comment type="caution">
    <text evidence="7">The sequence shown here is derived from an EMBL/GenBank/DDBJ whole genome shotgun (WGS) entry which is preliminary data.</text>
</comment>
<dbReference type="CDD" id="cd07185">
    <property type="entry name" value="OmpA_C-like"/>
    <property type="match status" value="1"/>
</dbReference>
<keyword evidence="2 4" id="KW-0472">Membrane</keyword>
<protein>
    <submittedName>
        <fullName evidence="7">OmpA family protein</fullName>
    </submittedName>
</protein>
<keyword evidence="3" id="KW-0998">Cell outer membrane</keyword>
<evidence type="ECO:0000256" key="1">
    <source>
        <dbReference type="ARBA" id="ARBA00004442"/>
    </source>
</evidence>
<dbReference type="SUPFAM" id="SSF82171">
    <property type="entry name" value="DPP6 N-terminal domain-like"/>
    <property type="match status" value="1"/>
</dbReference>
<dbReference type="InterPro" id="IPR011659">
    <property type="entry name" value="WD40"/>
</dbReference>
<evidence type="ECO:0000259" key="6">
    <source>
        <dbReference type="PROSITE" id="PS51123"/>
    </source>
</evidence>
<keyword evidence="5" id="KW-0732">Signal</keyword>
<dbReference type="PANTHER" id="PTHR30329">
    <property type="entry name" value="STATOR ELEMENT OF FLAGELLAR MOTOR COMPLEX"/>
    <property type="match status" value="1"/>
</dbReference>
<dbReference type="PRINTS" id="PR01021">
    <property type="entry name" value="OMPADOMAIN"/>
</dbReference>
<keyword evidence="8" id="KW-1185">Reference proteome</keyword>
<dbReference type="PROSITE" id="PS51123">
    <property type="entry name" value="OMPA_2"/>
    <property type="match status" value="1"/>
</dbReference>
<dbReference type="SUPFAM" id="SSF103088">
    <property type="entry name" value="OmpA-like"/>
    <property type="match status" value="1"/>
</dbReference>